<accession>A0A9D9NAJ1</accession>
<dbReference type="EMBL" id="JADIMH010000001">
    <property type="protein sequence ID" value="MBO8466159.1"/>
    <property type="molecule type" value="Genomic_DNA"/>
</dbReference>
<proteinExistence type="predicted"/>
<dbReference type="InterPro" id="IPR029046">
    <property type="entry name" value="LolA/LolB/LppX"/>
</dbReference>
<dbReference type="Gene3D" id="2.50.20.10">
    <property type="entry name" value="Lipoprotein localisation LolA/LolB/LppX"/>
    <property type="match status" value="1"/>
</dbReference>
<reference evidence="3" key="2">
    <citation type="journal article" date="2021" name="PeerJ">
        <title>Extensive microbial diversity within the chicken gut microbiome revealed by metagenomics and culture.</title>
        <authorList>
            <person name="Gilroy R."/>
            <person name="Ravi A."/>
            <person name="Getino M."/>
            <person name="Pursley I."/>
            <person name="Horton D.L."/>
            <person name="Alikhan N.F."/>
            <person name="Baker D."/>
            <person name="Gharbi K."/>
            <person name="Hall N."/>
            <person name="Watson M."/>
            <person name="Adriaenssens E.M."/>
            <person name="Foster-Nyarko E."/>
            <person name="Jarju S."/>
            <person name="Secka A."/>
            <person name="Antonio M."/>
            <person name="Oren A."/>
            <person name="Chaudhuri R.R."/>
            <person name="La Ragione R."/>
            <person name="Hildebrand F."/>
            <person name="Pallen M.J."/>
        </authorList>
    </citation>
    <scope>NUCLEOTIDE SEQUENCE</scope>
    <source>
        <strain evidence="3">B1-15692</strain>
    </source>
</reference>
<gene>
    <name evidence="3" type="ORF">IAB99_00140</name>
</gene>
<dbReference type="Proteomes" id="UP000823660">
    <property type="component" value="Unassembled WGS sequence"/>
</dbReference>
<keyword evidence="1 2" id="KW-0732">Signal</keyword>
<evidence type="ECO:0000313" key="3">
    <source>
        <dbReference type="EMBL" id="MBO8466159.1"/>
    </source>
</evidence>
<dbReference type="AlphaFoldDB" id="A0A9D9NAJ1"/>
<sequence>MIPKKIFSILLAVVSGLACSRYCISDAAEPVCSLERLEGRINSSEISFSYTYKAAKDNVSMTGQGTVILQGEAFILDVNGLEIYCDGSTRWTLDSGAEELVIESYDSYSEDLSANPAMLLRRLTGFFEAVSQSDAEYGGEKAIRVELKPKSYPQFRSVTLYFRQGHPDSDILIGASIVAADGTVTDFTVTDFRYGPKGDPSRFSFDPSALAGSWIVTDLR</sequence>
<feature type="chain" id="PRO_5039439338" evidence="2">
    <location>
        <begin position="21"/>
        <end position="220"/>
    </location>
</feature>
<keyword evidence="3" id="KW-0449">Lipoprotein</keyword>
<dbReference type="SUPFAM" id="SSF89392">
    <property type="entry name" value="Prokaryotic lipoproteins and lipoprotein localization factors"/>
    <property type="match status" value="1"/>
</dbReference>
<name>A0A9D9NAJ1_9BACT</name>
<dbReference type="CDD" id="cd16325">
    <property type="entry name" value="LolA"/>
    <property type="match status" value="1"/>
</dbReference>
<feature type="signal peptide" evidence="2">
    <location>
        <begin position="1"/>
        <end position="20"/>
    </location>
</feature>
<dbReference type="InterPro" id="IPR004564">
    <property type="entry name" value="OM_lipoprot_carrier_LolA-like"/>
</dbReference>
<evidence type="ECO:0000256" key="1">
    <source>
        <dbReference type="ARBA" id="ARBA00022729"/>
    </source>
</evidence>
<comment type="caution">
    <text evidence="3">The sequence shown here is derived from an EMBL/GenBank/DDBJ whole genome shotgun (WGS) entry which is preliminary data.</text>
</comment>
<dbReference type="PROSITE" id="PS51257">
    <property type="entry name" value="PROKAR_LIPOPROTEIN"/>
    <property type="match status" value="1"/>
</dbReference>
<evidence type="ECO:0000256" key="2">
    <source>
        <dbReference type="SAM" id="SignalP"/>
    </source>
</evidence>
<protein>
    <submittedName>
        <fullName evidence="3">Outer membrane lipoprotein carrier protein LolA</fullName>
    </submittedName>
</protein>
<reference evidence="3" key="1">
    <citation type="submission" date="2020-10" db="EMBL/GenBank/DDBJ databases">
        <authorList>
            <person name="Gilroy R."/>
        </authorList>
    </citation>
    <scope>NUCLEOTIDE SEQUENCE</scope>
    <source>
        <strain evidence="3">B1-15692</strain>
    </source>
</reference>
<organism evidence="3 4">
    <name type="scientific">Candidatus Cryptobacteroides faecipullorum</name>
    <dbReference type="NCBI Taxonomy" id="2840764"/>
    <lineage>
        <taxon>Bacteria</taxon>
        <taxon>Pseudomonadati</taxon>
        <taxon>Bacteroidota</taxon>
        <taxon>Bacteroidia</taxon>
        <taxon>Bacteroidales</taxon>
        <taxon>Candidatus Cryptobacteroides</taxon>
    </lineage>
</organism>
<evidence type="ECO:0000313" key="4">
    <source>
        <dbReference type="Proteomes" id="UP000823660"/>
    </source>
</evidence>